<evidence type="ECO:0000313" key="1">
    <source>
        <dbReference type="EMBL" id="KAE9601081.1"/>
    </source>
</evidence>
<dbReference type="EMBL" id="WOCE01000013">
    <property type="protein sequence ID" value="KAE9601081.1"/>
    <property type="molecule type" value="Genomic_DNA"/>
</dbReference>
<protein>
    <submittedName>
        <fullName evidence="1">Uncharacterized protein</fullName>
    </submittedName>
</protein>
<accession>A0A6A4PHQ8</accession>
<dbReference type="Proteomes" id="UP000447434">
    <property type="component" value="Chromosome 13"/>
</dbReference>
<reference evidence="2" key="1">
    <citation type="journal article" date="2020" name="Nat. Commun.">
        <title>Genome sequence of the cluster root forming white lupin.</title>
        <authorList>
            <person name="Hufnagel B."/>
            <person name="Marques A."/>
            <person name="Soriano A."/>
            <person name="Marques L."/>
            <person name="Divol F."/>
            <person name="Doumas P."/>
            <person name="Sallet E."/>
            <person name="Mancinotti D."/>
            <person name="Carrere S."/>
            <person name="Marande W."/>
            <person name="Arribat S."/>
            <person name="Keller J."/>
            <person name="Huneau C."/>
            <person name="Blein T."/>
            <person name="Aime D."/>
            <person name="Laguerre M."/>
            <person name="Taylor J."/>
            <person name="Schubert V."/>
            <person name="Nelson M."/>
            <person name="Geu-Flores F."/>
            <person name="Crespi M."/>
            <person name="Gallardo-Guerrero K."/>
            <person name="Delaux P.-M."/>
            <person name="Salse J."/>
            <person name="Berges H."/>
            <person name="Guyot R."/>
            <person name="Gouzy J."/>
            <person name="Peret B."/>
        </authorList>
    </citation>
    <scope>NUCLEOTIDE SEQUENCE [LARGE SCALE GENOMIC DNA]</scope>
    <source>
        <strain evidence="2">cv. Amiga</strain>
    </source>
</reference>
<evidence type="ECO:0000313" key="2">
    <source>
        <dbReference type="Proteomes" id="UP000447434"/>
    </source>
</evidence>
<sequence>MVDKPLQQQLEDASTGRMSKSPFQLVHSGKFMFHVGISRLPYNCVFTLQYSKCGA</sequence>
<name>A0A6A4PHQ8_LUPAL</name>
<organism evidence="1 2">
    <name type="scientific">Lupinus albus</name>
    <name type="common">White lupine</name>
    <name type="synonym">Lupinus termis</name>
    <dbReference type="NCBI Taxonomy" id="3870"/>
    <lineage>
        <taxon>Eukaryota</taxon>
        <taxon>Viridiplantae</taxon>
        <taxon>Streptophyta</taxon>
        <taxon>Embryophyta</taxon>
        <taxon>Tracheophyta</taxon>
        <taxon>Spermatophyta</taxon>
        <taxon>Magnoliopsida</taxon>
        <taxon>eudicotyledons</taxon>
        <taxon>Gunneridae</taxon>
        <taxon>Pentapetalae</taxon>
        <taxon>rosids</taxon>
        <taxon>fabids</taxon>
        <taxon>Fabales</taxon>
        <taxon>Fabaceae</taxon>
        <taxon>Papilionoideae</taxon>
        <taxon>50 kb inversion clade</taxon>
        <taxon>genistoids sensu lato</taxon>
        <taxon>core genistoids</taxon>
        <taxon>Genisteae</taxon>
        <taxon>Lupinus</taxon>
    </lineage>
</organism>
<gene>
    <name evidence="1" type="ORF">Lalb_Chr13g0293961</name>
</gene>
<dbReference type="AlphaFoldDB" id="A0A6A4PHQ8"/>
<comment type="caution">
    <text evidence="1">The sequence shown here is derived from an EMBL/GenBank/DDBJ whole genome shotgun (WGS) entry which is preliminary data.</text>
</comment>
<proteinExistence type="predicted"/>
<keyword evidence="2" id="KW-1185">Reference proteome</keyword>